<name>A0A4V2BQS3_9RICK</name>
<dbReference type="GO" id="GO:0003824">
    <property type="term" value="F:catalytic activity"/>
    <property type="evidence" value="ECO:0007669"/>
    <property type="project" value="InterPro"/>
</dbReference>
<gene>
    <name evidence="5" type="ORF">DRF75_01355</name>
</gene>
<feature type="domain" description="HIT" evidence="4">
    <location>
        <begin position="13"/>
        <end position="117"/>
    </location>
</feature>
<evidence type="ECO:0000313" key="6">
    <source>
        <dbReference type="Proteomes" id="UP000293377"/>
    </source>
</evidence>
<evidence type="ECO:0000256" key="2">
    <source>
        <dbReference type="PIRSR" id="PIRSR601310-3"/>
    </source>
</evidence>
<dbReference type="InterPro" id="IPR036265">
    <property type="entry name" value="HIT-like_sf"/>
</dbReference>
<feature type="short sequence motif" description="Histidine triad motif" evidence="2 3">
    <location>
        <begin position="106"/>
        <end position="110"/>
    </location>
</feature>
<dbReference type="PROSITE" id="PS51084">
    <property type="entry name" value="HIT_2"/>
    <property type="match status" value="1"/>
</dbReference>
<dbReference type="RefSeq" id="WP_045170611.1">
    <property type="nucleotide sequence ID" value="NZ_QOHL01000003.1"/>
</dbReference>
<reference evidence="5 6" key="1">
    <citation type="submission" date="2018-06" db="EMBL/GenBank/DDBJ databases">
        <title>Complete Genome Sequence of Ehrlichia minasensis Isolated From Cattle.</title>
        <authorList>
            <person name="Aguiar D.M."/>
            <person name="Araujo J.P.A.Jr."/>
            <person name="Nakazato L."/>
            <person name="Bard E."/>
            <person name="Cabezas-Cruz A."/>
        </authorList>
    </citation>
    <scope>NUCLEOTIDE SEQUENCE [LARGE SCALE GENOMIC DNA]</scope>
    <source>
        <strain evidence="5 6">B11</strain>
    </source>
</reference>
<dbReference type="SUPFAM" id="SSF54197">
    <property type="entry name" value="HIT-like"/>
    <property type="match status" value="1"/>
</dbReference>
<dbReference type="InterPro" id="IPR011146">
    <property type="entry name" value="HIT-like"/>
</dbReference>
<dbReference type="STRING" id="1242993.ehr_00021"/>
<dbReference type="PRINTS" id="PR00332">
    <property type="entry name" value="HISTRIAD"/>
</dbReference>
<evidence type="ECO:0000259" key="4">
    <source>
        <dbReference type="PROSITE" id="PS51084"/>
    </source>
</evidence>
<evidence type="ECO:0000313" key="5">
    <source>
        <dbReference type="EMBL" id="RZB12984.1"/>
    </source>
</evidence>
<dbReference type="EMBL" id="QOHL01000003">
    <property type="protein sequence ID" value="RZB12984.1"/>
    <property type="molecule type" value="Genomic_DNA"/>
</dbReference>
<proteinExistence type="predicted"/>
<comment type="caution">
    <text evidence="5">The sequence shown here is derived from an EMBL/GenBank/DDBJ whole genome shotgun (WGS) entry which is preliminary data.</text>
</comment>
<dbReference type="CDD" id="cd01276">
    <property type="entry name" value="PKCI_related"/>
    <property type="match status" value="1"/>
</dbReference>
<keyword evidence="6" id="KW-1185">Reference proteome</keyword>
<dbReference type="OrthoDB" id="9784774at2"/>
<evidence type="ECO:0000256" key="1">
    <source>
        <dbReference type="PIRSR" id="PIRSR601310-1"/>
    </source>
</evidence>
<dbReference type="Pfam" id="PF01230">
    <property type="entry name" value="HIT"/>
    <property type="match status" value="1"/>
</dbReference>
<dbReference type="Proteomes" id="UP000293377">
    <property type="component" value="Unassembled WGS sequence"/>
</dbReference>
<dbReference type="Gene3D" id="3.30.428.10">
    <property type="entry name" value="HIT-like"/>
    <property type="match status" value="1"/>
</dbReference>
<accession>A0A4V2BQS3</accession>
<feature type="active site" description="Tele-AMP-histidine intermediate" evidence="1">
    <location>
        <position position="108"/>
    </location>
</feature>
<dbReference type="PROSITE" id="PS00892">
    <property type="entry name" value="HIT_1"/>
    <property type="match status" value="1"/>
</dbReference>
<dbReference type="InterPro" id="IPR019808">
    <property type="entry name" value="Histidine_triad_CS"/>
</dbReference>
<dbReference type="AlphaFoldDB" id="A0A4V2BQS3"/>
<dbReference type="InterPro" id="IPR001310">
    <property type="entry name" value="Histidine_triad_HIT"/>
</dbReference>
<sequence>MQEGNNSYDKDNVFAKILRKELPCNIVYEDELVLAFHDIYPQAPIHVLVIPKRDYISFDDFSDSSAEDIKHFFSVVKKITHKLQLDKTGYRIVTNHGKQGGQIIPHFHVHILGGKQL</sequence>
<organism evidence="5 6">
    <name type="scientific">Ehrlichia minasensis</name>
    <dbReference type="NCBI Taxonomy" id="1242993"/>
    <lineage>
        <taxon>Bacteria</taxon>
        <taxon>Pseudomonadati</taxon>
        <taxon>Pseudomonadota</taxon>
        <taxon>Alphaproteobacteria</taxon>
        <taxon>Rickettsiales</taxon>
        <taxon>Anaplasmataceae</taxon>
        <taxon>Ehrlichia</taxon>
    </lineage>
</organism>
<protein>
    <submittedName>
        <fullName evidence="5">Histidine triad nucleotide-binding protein</fullName>
    </submittedName>
</protein>
<evidence type="ECO:0000256" key="3">
    <source>
        <dbReference type="PROSITE-ProRule" id="PRU00464"/>
    </source>
</evidence>
<dbReference type="PANTHER" id="PTHR23089">
    <property type="entry name" value="HISTIDINE TRIAD HIT PROTEIN"/>
    <property type="match status" value="1"/>
</dbReference>